<gene>
    <name evidence="2" type="primary">yczJ</name>
    <name evidence="2" type="ORF">GCM10025876_16410</name>
</gene>
<dbReference type="Pfam" id="PF03992">
    <property type="entry name" value="ABM"/>
    <property type="match status" value="1"/>
</dbReference>
<dbReference type="Proteomes" id="UP001157125">
    <property type="component" value="Unassembled WGS sequence"/>
</dbReference>
<dbReference type="InterPro" id="IPR007138">
    <property type="entry name" value="ABM_dom"/>
</dbReference>
<feature type="domain" description="ABM" evidence="1">
    <location>
        <begin position="10"/>
        <end position="99"/>
    </location>
</feature>
<dbReference type="EMBL" id="BSUN01000001">
    <property type="protein sequence ID" value="GMA35437.1"/>
    <property type="molecule type" value="Genomic_DNA"/>
</dbReference>
<comment type="caution">
    <text evidence="2">The sequence shown here is derived from an EMBL/GenBank/DDBJ whole genome shotgun (WGS) entry which is preliminary data.</text>
</comment>
<keyword evidence="3" id="KW-1185">Reference proteome</keyword>
<dbReference type="PROSITE" id="PS51725">
    <property type="entry name" value="ABM"/>
    <property type="match status" value="1"/>
</dbReference>
<dbReference type="Gene3D" id="3.30.70.100">
    <property type="match status" value="1"/>
</dbReference>
<evidence type="ECO:0000313" key="3">
    <source>
        <dbReference type="Proteomes" id="UP001157125"/>
    </source>
</evidence>
<evidence type="ECO:0000313" key="2">
    <source>
        <dbReference type="EMBL" id="GMA35437.1"/>
    </source>
</evidence>
<reference evidence="3" key="1">
    <citation type="journal article" date="2019" name="Int. J. Syst. Evol. Microbiol.">
        <title>The Global Catalogue of Microorganisms (GCM) 10K type strain sequencing project: providing services to taxonomists for standard genome sequencing and annotation.</title>
        <authorList>
            <consortium name="The Broad Institute Genomics Platform"/>
            <consortium name="The Broad Institute Genome Sequencing Center for Infectious Disease"/>
            <person name="Wu L."/>
            <person name="Ma J."/>
        </authorList>
    </citation>
    <scope>NUCLEOTIDE SEQUENCE [LARGE SCALE GENOMIC DNA]</scope>
    <source>
        <strain evidence="3">NBRC 112299</strain>
    </source>
</reference>
<dbReference type="InterPro" id="IPR011008">
    <property type="entry name" value="Dimeric_a/b-barrel"/>
</dbReference>
<protein>
    <recommendedName>
        <fullName evidence="1">ABM domain-containing protein</fullName>
    </recommendedName>
</protein>
<proteinExistence type="predicted"/>
<accession>A0ABQ6IFB7</accession>
<sequence length="106" mass="12130">MDPIDVGQGIVESVVLPVRPGLEDEFEAAFREASEIIARQTGYLGHTLRRGVEHPSTYLLTVTWTDVDAHEVGFRGSEDYQEWKRLLHRFYDPFPTVLHYGEDLLA</sequence>
<organism evidence="2 3">
    <name type="scientific">Demequina litorisediminis</name>
    <dbReference type="NCBI Taxonomy" id="1849022"/>
    <lineage>
        <taxon>Bacteria</taxon>
        <taxon>Bacillati</taxon>
        <taxon>Actinomycetota</taxon>
        <taxon>Actinomycetes</taxon>
        <taxon>Micrococcales</taxon>
        <taxon>Demequinaceae</taxon>
        <taxon>Demequina</taxon>
    </lineage>
</organism>
<evidence type="ECO:0000259" key="1">
    <source>
        <dbReference type="PROSITE" id="PS51725"/>
    </source>
</evidence>
<dbReference type="SUPFAM" id="SSF54909">
    <property type="entry name" value="Dimeric alpha+beta barrel"/>
    <property type="match status" value="1"/>
</dbReference>
<name>A0ABQ6IFB7_9MICO</name>